<dbReference type="InterPro" id="IPR049349">
    <property type="entry name" value="DUF2264_N"/>
</dbReference>
<organism evidence="2 3">
    <name type="scientific">Halanaerobium salsuginis</name>
    <dbReference type="NCBI Taxonomy" id="29563"/>
    <lineage>
        <taxon>Bacteria</taxon>
        <taxon>Bacillati</taxon>
        <taxon>Bacillota</taxon>
        <taxon>Clostridia</taxon>
        <taxon>Halanaerobiales</taxon>
        <taxon>Halanaerobiaceae</taxon>
        <taxon>Halanaerobium</taxon>
    </lineage>
</organism>
<dbReference type="OrthoDB" id="9813465at2"/>
<dbReference type="PIRSF" id="PIRSF014753">
    <property type="entry name" value="UCP014753"/>
    <property type="match status" value="1"/>
</dbReference>
<proteinExistence type="predicted"/>
<dbReference type="RefSeq" id="WP_089862777.1">
    <property type="nucleotide sequence ID" value="NZ_FOTI01000067.1"/>
</dbReference>
<dbReference type="InterPro" id="IPR016624">
    <property type="entry name" value="UCP014753"/>
</dbReference>
<gene>
    <name evidence="2" type="ORF">SAMN02983006_02800</name>
</gene>
<dbReference type="Proteomes" id="UP000199006">
    <property type="component" value="Unassembled WGS sequence"/>
</dbReference>
<dbReference type="EMBL" id="FOTI01000067">
    <property type="protein sequence ID" value="SFM10129.1"/>
    <property type="molecule type" value="Genomic_DNA"/>
</dbReference>
<dbReference type="PANTHER" id="PTHR35339">
    <property type="entry name" value="LINALOOL DEHYDRATASE_ISOMERASE DOMAIN-CONTAINING PROTEIN"/>
    <property type="match status" value="1"/>
</dbReference>
<reference evidence="2 3" key="1">
    <citation type="submission" date="2016-10" db="EMBL/GenBank/DDBJ databases">
        <authorList>
            <person name="de Groot N.N."/>
        </authorList>
    </citation>
    <scope>NUCLEOTIDE SEQUENCE [LARGE SCALE GENOMIC DNA]</scope>
    <source>
        <strain evidence="2 3">ATCC 51327</strain>
    </source>
</reference>
<name>A0A1I4N3Q7_9FIRM</name>
<evidence type="ECO:0000259" key="1">
    <source>
        <dbReference type="Pfam" id="PF10022"/>
    </source>
</evidence>
<dbReference type="STRING" id="29563.SAMN02983006_02800"/>
<dbReference type="AlphaFoldDB" id="A0A1I4N3Q7"/>
<sequence>MMVRKVWLKAMLKIINPVLNNLSQETLKLNLPVQGEPERVKFSYLEAFARTLNGIAPWLELNSKSADLSDSERSVLQKYAKLARKALSKAVDPASADHMVFADQIRQPLVDTAFLAQAIIRAPHELWYKLESETKEMLIKSLKNSRKIKPYYCNWLLFSAMVEITLAFMGEEYDTVRIDYALREHQSWYLGDGVYGDGPEFHFDYYNSFVIQPMLLDIVDVMKDKDSEIAALEKDIVKRAQRYGEILEKMIAPDGTFPALGRSITYRFGVFQLLTQLALKEKLPYSLKPAQIRTALTAVIQRVMAADTLFDQNGWLTIGLYGKQPDLGEPYINTGSLYLINEVFLALGLANDSNFWSNPERQWSSQKIWNGENVAADHAL</sequence>
<evidence type="ECO:0000313" key="2">
    <source>
        <dbReference type="EMBL" id="SFM10129.1"/>
    </source>
</evidence>
<accession>A0A1I4N3Q7</accession>
<keyword evidence="3" id="KW-1185">Reference proteome</keyword>
<dbReference type="Pfam" id="PF10022">
    <property type="entry name" value="DUF2264"/>
    <property type="match status" value="1"/>
</dbReference>
<feature type="domain" description="DUF2264" evidence="1">
    <location>
        <begin position="4"/>
        <end position="363"/>
    </location>
</feature>
<dbReference type="PANTHER" id="PTHR35339:SF3">
    <property type="entry name" value="DUF2264 DOMAIN-CONTAINING PROTEIN"/>
    <property type="match status" value="1"/>
</dbReference>
<protein>
    <recommendedName>
        <fullName evidence="1">DUF2264 domain-containing protein</fullName>
    </recommendedName>
</protein>
<evidence type="ECO:0000313" key="3">
    <source>
        <dbReference type="Proteomes" id="UP000199006"/>
    </source>
</evidence>